<protein>
    <recommendedName>
        <fullName evidence="8">Ankyrin repeat protein</fullName>
    </recommendedName>
</protein>
<evidence type="ECO:0000313" key="6">
    <source>
        <dbReference type="EMBL" id="KAG4417094.1"/>
    </source>
</evidence>
<reference evidence="6" key="1">
    <citation type="submission" date="2021-02" db="EMBL/GenBank/DDBJ databases">
        <title>Genome sequence Cadophora malorum strain M34.</title>
        <authorList>
            <person name="Stefanovic E."/>
            <person name="Vu D."/>
            <person name="Scully C."/>
            <person name="Dijksterhuis J."/>
            <person name="Roader J."/>
            <person name="Houbraken J."/>
        </authorList>
    </citation>
    <scope>NUCLEOTIDE SEQUENCE</scope>
    <source>
        <strain evidence="6">M34</strain>
    </source>
</reference>
<feature type="region of interest" description="Disordered" evidence="4">
    <location>
        <begin position="741"/>
        <end position="794"/>
    </location>
</feature>
<dbReference type="InterPro" id="IPR002110">
    <property type="entry name" value="Ankyrin_rpt"/>
</dbReference>
<dbReference type="Pfam" id="PF00023">
    <property type="entry name" value="Ank"/>
    <property type="match status" value="1"/>
</dbReference>
<dbReference type="Gene3D" id="1.25.40.20">
    <property type="entry name" value="Ankyrin repeat-containing domain"/>
    <property type="match status" value="3"/>
</dbReference>
<dbReference type="Gene3D" id="1.20.58.340">
    <property type="entry name" value="Magnesium transport protein CorA, transmembrane region"/>
    <property type="match status" value="1"/>
</dbReference>
<dbReference type="OrthoDB" id="4226964at2759"/>
<dbReference type="Proteomes" id="UP000664132">
    <property type="component" value="Unassembled WGS sequence"/>
</dbReference>
<keyword evidence="7" id="KW-1185">Reference proteome</keyword>
<feature type="region of interest" description="Disordered" evidence="4">
    <location>
        <begin position="1362"/>
        <end position="1429"/>
    </location>
</feature>
<dbReference type="Pfam" id="PF12796">
    <property type="entry name" value="Ank_2"/>
    <property type="match status" value="2"/>
</dbReference>
<feature type="repeat" description="ANK" evidence="3">
    <location>
        <begin position="180"/>
        <end position="212"/>
    </location>
</feature>
<feature type="repeat" description="ANK" evidence="3">
    <location>
        <begin position="350"/>
        <end position="382"/>
    </location>
</feature>
<name>A0A8H7T8N7_9HELO</name>
<feature type="compositionally biased region" description="Low complexity" evidence="4">
    <location>
        <begin position="750"/>
        <end position="774"/>
    </location>
</feature>
<dbReference type="PANTHER" id="PTHR24123:SF33">
    <property type="entry name" value="PROTEIN HOS4"/>
    <property type="match status" value="1"/>
</dbReference>
<evidence type="ECO:0000256" key="5">
    <source>
        <dbReference type="SAM" id="Phobius"/>
    </source>
</evidence>
<dbReference type="SMART" id="SM00248">
    <property type="entry name" value="ANK"/>
    <property type="match status" value="9"/>
</dbReference>
<feature type="transmembrane region" description="Helical" evidence="5">
    <location>
        <begin position="1315"/>
        <end position="1336"/>
    </location>
</feature>
<feature type="repeat" description="ANK" evidence="3">
    <location>
        <begin position="383"/>
        <end position="415"/>
    </location>
</feature>
<evidence type="ECO:0000256" key="2">
    <source>
        <dbReference type="ARBA" id="ARBA00023043"/>
    </source>
</evidence>
<evidence type="ECO:0000256" key="4">
    <source>
        <dbReference type="SAM" id="MobiDB-lite"/>
    </source>
</evidence>
<keyword evidence="2 3" id="KW-0040">ANK repeat</keyword>
<feature type="compositionally biased region" description="Basic and acidic residues" evidence="4">
    <location>
        <begin position="1370"/>
        <end position="1384"/>
    </location>
</feature>
<dbReference type="InterPro" id="IPR051165">
    <property type="entry name" value="Multifunctional_ANK_Repeat"/>
</dbReference>
<dbReference type="InterPro" id="IPR036770">
    <property type="entry name" value="Ankyrin_rpt-contain_sf"/>
</dbReference>
<evidence type="ECO:0008006" key="8">
    <source>
        <dbReference type="Google" id="ProtNLM"/>
    </source>
</evidence>
<dbReference type="PROSITE" id="PS50088">
    <property type="entry name" value="ANK_REPEAT"/>
    <property type="match status" value="4"/>
</dbReference>
<sequence length="1581" mass="179730">MAVTEDNSQPDNVPPAASAPEHVAARDFAAEPEERPSDIDLLPEEEPHLRHSKESSPGHMSPNPGSTSVDQTTSEVAPQDPSVPDIKVPSPAVAALEPPTATGPLAIPPRKWLTIDGKQGAWQYEPGYSRPRFVEKKFMSRLKDSNEETLLKAARFGHEDIVAFLLLEQKAGTEFVETQRHRTPLLLAAEGGYDMIVRMLLDNGARWKVTDTWKRTALHLASMNGRDEIIQLLFHRTGIGVDDKDEQGSTALHLAARSGEEEAIKCLLDHGADVQMKDKKGNTPLHLAAKKGLAAVETLLRIAATLVDEQSSSHRTSLMQACDRPPSEDSEDIAKLLIDNGANILARDNNEETPLFLAALNGNDRVVKLLIQHHADINYLNIDGNSALFGPARLGYEETARLLLDAGIDSRIVNNDTPIGRTALLETAKYDKANVALLILENWAQNGYDHQHLLQAALFEAALYDSSMVARLLVERGASISEKETASNKTPVELANSRGSTKVVALLLEKGGQLFSQGPSLEAHMPDTPSEIEASPLIPVDSKIDLGFGFKSTIVSFFFDKYHENSAIVRPPVQSVLYDHSPEAIKTGLDAAAGIDSNKKNFRWLHIPGNNPVWVNSLITRIYKDCRPADRATYFQKKCKHLFGEEVWSRHQYQMSSASVAHRRFIRPICQQIQIPIDKTDKDNMMMVLPYFHWETTKARDKMTNVIIEATKSYIGDVRPSTTAKVKELNLALKELERARKADYDEGETSNSDSNYDSSSYYSYTESSSRSSIVERTRRSRRSGGENEMPDNIDELEWTIQRVGRRNPETINAGRSKSAAVARPEEERRRKRRIEKIAELAKTSRSADDKLVLSYMFDETAPMHFRRTLDQYYYYTLPTTEARDKDQVITRHFERTWAGDDTLVLMVDQLWLWILDNDTIVTSFPQRWDKAEKQGDRDPDPSNASDIVETVLRHVARTDRRPLETPLDLAELIASKCIGTMFEHPDIANDKLRFSEFFEVSIGNVTNEESKMFDEFTELSKRLATGDHFADDLDMLFDISKETDLIKEIKDIRDELHIISTVLSDQERVLVEMEAIIRAMKDGKVHEPAESAHIPKDPLHTAPSYQGLVGSVRRHIETVKGLDKQAEKTYLSLNDLLDLKQKQANVSEARSQRQQAQETARQGQTLMLFTVITVFFLPLSFLTTFFQLDIADYVRNSDGQLGLGYVSEITFPITAVVVAVSLVLAFRINLAMVSMKALKLTWRGLKYAGGALLVIALLPFILCLVFCVRSSRPRRRTRTIVVEEEIYRRGDRYGRPSVVKKRYNPDGSRRTDTNFMLSGVRAISAAIGALLLVLGLRRKSGAQREREQSVIVEEGRRRRYRSRSPDLSVVEERSRSRSRRESRFPRPPPPPPRRYPRYRPDSDDEIVVIEEYSPPPRRRPRRDSYSRPTASKGIFTRVWESLAGADDTHTTRRRDVVEERYWYGSRPAAPRRKKWPPRAWFEKRPAPVRRRTREIYGGREERKPGFWQRFSEKLKHRRRSKRNSRPDRNLEEVHSLARKVTSVVHWALQGQAATNEFTKKELVVWKWQYDESEKTKKLERK</sequence>
<dbReference type="PANTHER" id="PTHR24123">
    <property type="entry name" value="ANKYRIN REPEAT-CONTAINING"/>
    <property type="match status" value="1"/>
</dbReference>
<dbReference type="EMBL" id="JAFJYH010000165">
    <property type="protein sequence ID" value="KAG4417094.1"/>
    <property type="molecule type" value="Genomic_DNA"/>
</dbReference>
<accession>A0A8H7T8N7</accession>
<dbReference type="SUPFAM" id="SSF48403">
    <property type="entry name" value="Ankyrin repeat"/>
    <property type="match status" value="1"/>
</dbReference>
<dbReference type="PRINTS" id="PR01415">
    <property type="entry name" value="ANKYRIN"/>
</dbReference>
<feature type="transmembrane region" description="Helical" evidence="5">
    <location>
        <begin position="1209"/>
        <end position="1228"/>
    </location>
</feature>
<feature type="compositionally biased region" description="Polar residues" evidence="4">
    <location>
        <begin position="1"/>
        <end position="11"/>
    </location>
</feature>
<gene>
    <name evidence="6" type="ORF">IFR04_009800</name>
</gene>
<evidence type="ECO:0000256" key="1">
    <source>
        <dbReference type="ARBA" id="ARBA00022737"/>
    </source>
</evidence>
<feature type="region of interest" description="Disordered" evidence="4">
    <location>
        <begin position="1"/>
        <end position="85"/>
    </location>
</feature>
<evidence type="ECO:0000313" key="7">
    <source>
        <dbReference type="Proteomes" id="UP000664132"/>
    </source>
</evidence>
<feature type="compositionally biased region" description="Basic and acidic residues" evidence="4">
    <location>
        <begin position="45"/>
        <end position="56"/>
    </location>
</feature>
<feature type="transmembrane region" description="Helical" evidence="5">
    <location>
        <begin position="1166"/>
        <end position="1188"/>
    </location>
</feature>
<comment type="caution">
    <text evidence="6">The sequence shown here is derived from an EMBL/GenBank/DDBJ whole genome shotgun (WGS) entry which is preliminary data.</text>
</comment>
<feature type="transmembrane region" description="Helical" evidence="5">
    <location>
        <begin position="1248"/>
        <end position="1268"/>
    </location>
</feature>
<keyword evidence="1" id="KW-0677">Repeat</keyword>
<evidence type="ECO:0000256" key="3">
    <source>
        <dbReference type="PROSITE-ProRule" id="PRU00023"/>
    </source>
</evidence>
<feature type="repeat" description="ANK" evidence="3">
    <location>
        <begin position="247"/>
        <end position="279"/>
    </location>
</feature>
<feature type="compositionally biased region" description="Basic and acidic residues" evidence="4">
    <location>
        <begin position="23"/>
        <end position="38"/>
    </location>
</feature>
<keyword evidence="5" id="KW-1133">Transmembrane helix</keyword>
<keyword evidence="5" id="KW-0812">Transmembrane</keyword>
<organism evidence="6 7">
    <name type="scientific">Cadophora malorum</name>
    <dbReference type="NCBI Taxonomy" id="108018"/>
    <lineage>
        <taxon>Eukaryota</taxon>
        <taxon>Fungi</taxon>
        <taxon>Dikarya</taxon>
        <taxon>Ascomycota</taxon>
        <taxon>Pezizomycotina</taxon>
        <taxon>Leotiomycetes</taxon>
        <taxon>Helotiales</taxon>
        <taxon>Ploettnerulaceae</taxon>
        <taxon>Cadophora</taxon>
    </lineage>
</organism>
<feature type="compositionally biased region" description="Polar residues" evidence="4">
    <location>
        <begin position="63"/>
        <end position="76"/>
    </location>
</feature>
<keyword evidence="5" id="KW-0472">Membrane</keyword>
<proteinExistence type="predicted"/>
<dbReference type="PROSITE" id="PS50297">
    <property type="entry name" value="ANK_REP_REGION"/>
    <property type="match status" value="3"/>
</dbReference>